<keyword evidence="2" id="KW-1185">Reference proteome</keyword>
<sequence length="552" mass="63004">MSNISREARKKSLLKGMSIGIIENNSPDYLTQQIVSDKPELKTVTLLELRSFDNNPRKTKNPKFNEIKESIRARGLDFPPNITKRPNDDFYIIADGGNTRLQALKELYEETQDPKFFSISCLFKPWRANNNQIDGELSCLIGHLAENDLRGDLTFIERALAIQQVKSFYEKRDNNSLSQNELAKKLTQDGYSISRSLITKMEQCINLLYPAIPENLMAGMGKPQIEKLLTLYNYAEIYWNKKTTFNEFKPIWLEILSVFNRDESVLDLHLLQDELIGKMISELDNSITYQEIHYEINIDTNHKQRLKIESEMDNAVVPVPETEPTLLQIGTKNKPKKSEKTISEKTTEHLITDETNSSEINFIEPVVSVDTPSNSNSIDEEIPETESELESLDISPAPVLSQFGMSPGLTFSEQRKQRAEQNGISFANTGCQPVEDIWQIFPAFDDVNKLKIEAFGLATDIAQQVGLKSLIQRTAKSTDFSFTVDLIPSDLTENQLTVSIYELLSMLATDDHSEQLNWNVNEGILLTQINDLMLVKIFRLIRVVRRLRELKS</sequence>
<evidence type="ECO:0000313" key="1">
    <source>
        <dbReference type="EMBL" id="QDJ13947.1"/>
    </source>
</evidence>
<dbReference type="GO" id="GO:0007059">
    <property type="term" value="P:chromosome segregation"/>
    <property type="evidence" value="ECO:0007669"/>
    <property type="project" value="TreeGrafter"/>
</dbReference>
<dbReference type="PANTHER" id="PTHR33375">
    <property type="entry name" value="CHROMOSOME-PARTITIONING PROTEIN PARB-RELATED"/>
    <property type="match status" value="1"/>
</dbReference>
<dbReference type="EMBL" id="CP022011">
    <property type="protein sequence ID" value="QDJ13947.1"/>
    <property type="molecule type" value="Genomic_DNA"/>
</dbReference>
<dbReference type="PANTHER" id="PTHR33375:SF1">
    <property type="entry name" value="CHROMOSOME-PARTITIONING PROTEIN PARB-RELATED"/>
    <property type="match status" value="1"/>
</dbReference>
<dbReference type="NCBIfam" id="TIGR03764">
    <property type="entry name" value="ICE_PFGI_1_parB"/>
    <property type="match status" value="1"/>
</dbReference>
<evidence type="ECO:0000313" key="2">
    <source>
        <dbReference type="Proteomes" id="UP000955338"/>
    </source>
</evidence>
<dbReference type="InterPro" id="IPR036086">
    <property type="entry name" value="ParB/Sulfiredoxin_sf"/>
</dbReference>
<dbReference type="AlphaFoldDB" id="A0A8E3MEK4"/>
<dbReference type="Gene3D" id="1.10.10.730">
    <property type="entry name" value="KorB DNA-binding domain"/>
    <property type="match status" value="1"/>
</dbReference>
<reference evidence="1" key="1">
    <citation type="submission" date="2017-06" db="EMBL/GenBank/DDBJ databases">
        <title>Genome sequencing of pathogenic and non-pathogenic strains within Bisgaard taxon 40.</title>
        <authorList>
            <person name="Ladner J.T."/>
            <person name="Lovett S.P."/>
            <person name="Koroleva G."/>
            <person name="Lorch J.M."/>
        </authorList>
    </citation>
    <scope>NUCLEOTIDE SEQUENCE</scope>
    <source>
        <strain evidence="1">27576-1-I1</strain>
    </source>
</reference>
<gene>
    <name evidence="1" type="ORF">CEP48_00160</name>
</gene>
<dbReference type="GO" id="GO:0005694">
    <property type="term" value="C:chromosome"/>
    <property type="evidence" value="ECO:0007669"/>
    <property type="project" value="TreeGrafter"/>
</dbReference>
<dbReference type="SUPFAM" id="SSF110849">
    <property type="entry name" value="ParB/Sulfiredoxin"/>
    <property type="match status" value="1"/>
</dbReference>
<protein>
    <submittedName>
        <fullName evidence="1">Chromosome partitioning protein ParB</fullName>
    </submittedName>
</protein>
<dbReference type="CDD" id="cd16387">
    <property type="entry name" value="ParB_N_Srx"/>
    <property type="match status" value="1"/>
</dbReference>
<accession>A0A8E3MEK4</accession>
<dbReference type="InterPro" id="IPR022304">
    <property type="entry name" value="ICE_PFGI_1_ParB"/>
</dbReference>
<organism evidence="1 2">
    <name type="scientific">Mergibacter septicus</name>
    <dbReference type="NCBI Taxonomy" id="221402"/>
    <lineage>
        <taxon>Bacteria</taxon>
        <taxon>Pseudomonadati</taxon>
        <taxon>Pseudomonadota</taxon>
        <taxon>Gammaproteobacteria</taxon>
        <taxon>Pasteurellales</taxon>
        <taxon>Pasteurellaceae</taxon>
        <taxon>Mergibacter</taxon>
    </lineage>
</organism>
<dbReference type="InterPro" id="IPR042075">
    <property type="entry name" value="KorB_DNA-db"/>
</dbReference>
<dbReference type="RefSeq" id="WP_261919971.1">
    <property type="nucleotide sequence ID" value="NZ_CP022011.1"/>
</dbReference>
<dbReference type="InterPro" id="IPR050336">
    <property type="entry name" value="Chromosome_partition/occlusion"/>
</dbReference>
<dbReference type="Proteomes" id="UP000955338">
    <property type="component" value="Chromosome"/>
</dbReference>
<name>A0A8E3MEK4_9PAST</name>
<proteinExistence type="predicted"/>